<dbReference type="Pfam" id="PF01754">
    <property type="entry name" value="zf-A20"/>
    <property type="match status" value="1"/>
</dbReference>
<name>A0A1D1XLD6_9ARAE</name>
<evidence type="ECO:0000256" key="2">
    <source>
        <dbReference type="ARBA" id="ARBA00022723"/>
    </source>
</evidence>
<dbReference type="SUPFAM" id="SSF57716">
    <property type="entry name" value="Glucocorticoid receptor-like (DNA-binding domain)"/>
    <property type="match status" value="1"/>
</dbReference>
<evidence type="ECO:0000256" key="5">
    <source>
        <dbReference type="SAM" id="MobiDB-lite"/>
    </source>
</evidence>
<keyword evidence="4" id="KW-0862">Zinc</keyword>
<dbReference type="AlphaFoldDB" id="A0A1D1XLD6"/>
<evidence type="ECO:0000313" key="7">
    <source>
        <dbReference type="EMBL" id="JAT43183.1"/>
    </source>
</evidence>
<evidence type="ECO:0000256" key="4">
    <source>
        <dbReference type="ARBA" id="ARBA00022833"/>
    </source>
</evidence>
<accession>A0A1D1XLD6</accession>
<evidence type="ECO:0000259" key="6">
    <source>
        <dbReference type="PROSITE" id="PS51036"/>
    </source>
</evidence>
<dbReference type="EMBL" id="GDJX01024753">
    <property type="protein sequence ID" value="JAT43183.1"/>
    <property type="molecule type" value="Transcribed_RNA"/>
</dbReference>
<sequence length="125" mass="12730">LASPPPRLAIPVTVLLPAYREEGVRAKPYSPIRPGMAQREEETELKVPDSVALCANNCGRPGNPATKNMCQGCFQAAALSLSSPSCSGHDKPRSGPIRSPEGPAAPAAAAPRAEVPSGAAPPPAG</sequence>
<feature type="compositionally biased region" description="Low complexity" evidence="5">
    <location>
        <begin position="98"/>
        <end position="118"/>
    </location>
</feature>
<dbReference type="InterPro" id="IPR002653">
    <property type="entry name" value="Znf_A20"/>
</dbReference>
<feature type="region of interest" description="Disordered" evidence="5">
    <location>
        <begin position="82"/>
        <end position="125"/>
    </location>
</feature>
<feature type="non-terminal residue" evidence="7">
    <location>
        <position position="125"/>
    </location>
</feature>
<keyword evidence="3" id="KW-0863">Zinc-finger</keyword>
<comment type="function">
    <text evidence="1">May be involved in environmental stress response.</text>
</comment>
<feature type="domain" description="A20-type" evidence="6">
    <location>
        <begin position="48"/>
        <end position="82"/>
    </location>
</feature>
<feature type="non-terminal residue" evidence="7">
    <location>
        <position position="1"/>
    </location>
</feature>
<dbReference type="Gene3D" id="1.20.5.4770">
    <property type="match status" value="1"/>
</dbReference>
<dbReference type="GO" id="GO:0003677">
    <property type="term" value="F:DNA binding"/>
    <property type="evidence" value="ECO:0007669"/>
    <property type="project" value="InterPro"/>
</dbReference>
<evidence type="ECO:0000256" key="3">
    <source>
        <dbReference type="ARBA" id="ARBA00022771"/>
    </source>
</evidence>
<protein>
    <submittedName>
        <fullName evidence="7">Zinc finger A20 and AN1 domain-containing stress-associated protein 1</fullName>
    </submittedName>
</protein>
<dbReference type="PROSITE" id="PS51036">
    <property type="entry name" value="ZF_A20"/>
    <property type="match status" value="1"/>
</dbReference>
<dbReference type="GO" id="GO:0008270">
    <property type="term" value="F:zinc ion binding"/>
    <property type="evidence" value="ECO:0007669"/>
    <property type="project" value="UniProtKB-KW"/>
</dbReference>
<evidence type="ECO:0000256" key="1">
    <source>
        <dbReference type="ARBA" id="ARBA00003732"/>
    </source>
</evidence>
<organism evidence="7">
    <name type="scientific">Anthurium amnicola</name>
    <dbReference type="NCBI Taxonomy" id="1678845"/>
    <lineage>
        <taxon>Eukaryota</taxon>
        <taxon>Viridiplantae</taxon>
        <taxon>Streptophyta</taxon>
        <taxon>Embryophyta</taxon>
        <taxon>Tracheophyta</taxon>
        <taxon>Spermatophyta</taxon>
        <taxon>Magnoliopsida</taxon>
        <taxon>Liliopsida</taxon>
        <taxon>Araceae</taxon>
        <taxon>Pothoideae</taxon>
        <taxon>Potheae</taxon>
        <taxon>Anthurium</taxon>
    </lineage>
</organism>
<reference evidence="7" key="1">
    <citation type="submission" date="2015-07" db="EMBL/GenBank/DDBJ databases">
        <title>Transcriptome Assembly of Anthurium amnicola.</title>
        <authorList>
            <person name="Suzuki J."/>
        </authorList>
    </citation>
    <scope>NUCLEOTIDE SEQUENCE</scope>
</reference>
<proteinExistence type="predicted"/>
<gene>
    <name evidence="7" type="primary">SAP1</name>
    <name evidence="7" type="ORF">g.14607</name>
</gene>
<keyword evidence="2" id="KW-0479">Metal-binding</keyword>